<keyword evidence="1" id="KW-1185">Reference proteome</keyword>
<protein>
    <submittedName>
        <fullName evidence="2">Calpain_III domain-containing protein</fullName>
    </submittedName>
</protein>
<name>A0A1I8AM46_9BILA</name>
<sequence length="69" mass="7828">MRKRRARRSKVKPFSPLGGRKDSNVMFALVRKVLLKPEPSSVSAQNDGYFIEQPLGGYSVRYTPLSLFV</sequence>
<evidence type="ECO:0000313" key="1">
    <source>
        <dbReference type="Proteomes" id="UP000095287"/>
    </source>
</evidence>
<dbReference type="Proteomes" id="UP000095287">
    <property type="component" value="Unplaced"/>
</dbReference>
<organism evidence="1 2">
    <name type="scientific">Steinernema glaseri</name>
    <dbReference type="NCBI Taxonomy" id="37863"/>
    <lineage>
        <taxon>Eukaryota</taxon>
        <taxon>Metazoa</taxon>
        <taxon>Ecdysozoa</taxon>
        <taxon>Nematoda</taxon>
        <taxon>Chromadorea</taxon>
        <taxon>Rhabditida</taxon>
        <taxon>Tylenchina</taxon>
        <taxon>Panagrolaimomorpha</taxon>
        <taxon>Strongyloidoidea</taxon>
        <taxon>Steinernematidae</taxon>
        <taxon>Steinernema</taxon>
    </lineage>
</organism>
<proteinExistence type="predicted"/>
<reference evidence="2" key="1">
    <citation type="submission" date="2016-11" db="UniProtKB">
        <authorList>
            <consortium name="WormBaseParasite"/>
        </authorList>
    </citation>
    <scope>IDENTIFICATION</scope>
</reference>
<evidence type="ECO:0000313" key="2">
    <source>
        <dbReference type="WBParaSite" id="L893_g7015.t1"/>
    </source>
</evidence>
<dbReference type="AlphaFoldDB" id="A0A1I8AM46"/>
<accession>A0A1I8AM46</accession>
<dbReference type="WBParaSite" id="L893_g7015.t1">
    <property type="protein sequence ID" value="L893_g7015.t1"/>
    <property type="gene ID" value="L893_g7015"/>
</dbReference>